<evidence type="ECO:0000256" key="1">
    <source>
        <dbReference type="SAM" id="MobiDB-lite"/>
    </source>
</evidence>
<evidence type="ECO:0000313" key="2">
    <source>
        <dbReference type="EMBL" id="EEQ93888.1"/>
    </source>
</evidence>
<dbReference type="AlphaFoldDB" id="C4WND3"/>
<accession>C4WND3</accession>
<dbReference type="Pfam" id="PF04860">
    <property type="entry name" value="Phage_portal"/>
    <property type="match status" value="1"/>
</dbReference>
<proteinExistence type="predicted"/>
<dbReference type="NCBIfam" id="TIGR01537">
    <property type="entry name" value="portal_HK97"/>
    <property type="match status" value="1"/>
</dbReference>
<dbReference type="InterPro" id="IPR006427">
    <property type="entry name" value="Portal_HK97"/>
</dbReference>
<dbReference type="Proteomes" id="UP000004386">
    <property type="component" value="Unassembled WGS sequence"/>
</dbReference>
<feature type="region of interest" description="Disordered" evidence="1">
    <location>
        <begin position="429"/>
        <end position="479"/>
    </location>
</feature>
<name>C4WND3_9HYPH</name>
<organism evidence="2 3">
    <name type="scientific">Brucella intermedia LMG 3301</name>
    <dbReference type="NCBI Taxonomy" id="641118"/>
    <lineage>
        <taxon>Bacteria</taxon>
        <taxon>Pseudomonadati</taxon>
        <taxon>Pseudomonadota</taxon>
        <taxon>Alphaproteobacteria</taxon>
        <taxon>Hyphomicrobiales</taxon>
        <taxon>Brucellaceae</taxon>
        <taxon>Brucella/Ochrobactrum group</taxon>
        <taxon>Brucella</taxon>
    </lineage>
</organism>
<evidence type="ECO:0000313" key="3">
    <source>
        <dbReference type="Proteomes" id="UP000004386"/>
    </source>
</evidence>
<gene>
    <name evidence="2" type="ORF">OINT_2001077</name>
</gene>
<dbReference type="EMBL" id="ACQA01000002">
    <property type="protein sequence ID" value="EEQ93888.1"/>
    <property type="molecule type" value="Genomic_DNA"/>
</dbReference>
<reference evidence="2 3" key="1">
    <citation type="submission" date="2009-05" db="EMBL/GenBank/DDBJ databases">
        <authorList>
            <person name="Setubal J.C."/>
            <person name="Boyle S."/>
            <person name="Crasta O.R."/>
            <person name="Gillespie J.J."/>
            <person name="Kenyon R.W."/>
            <person name="Lu J."/>
            <person name="Mane S."/>
            <person name="Nagrani S."/>
            <person name="Shallom J.M."/>
            <person name="Shallom S."/>
            <person name="Shukla M."/>
            <person name="Snyder E.E."/>
            <person name="Sobral B.W."/>
            <person name="Wattam A.R."/>
            <person name="Will R."/>
            <person name="Williams K."/>
            <person name="Yoo H."/>
            <person name="Munk C."/>
            <person name="Tapia R."/>
            <person name="Green L."/>
            <person name="Rogers Y."/>
            <person name="Detter J.C."/>
            <person name="Bruce D."/>
            <person name="Brettin T.S."/>
            <person name="Tsolis R."/>
        </authorList>
    </citation>
    <scope>NUCLEOTIDE SEQUENCE [LARGE SCALE GENOMIC DNA]</scope>
    <source>
        <strain evidence="2 3">LMG 3301</strain>
    </source>
</reference>
<sequence length="479" mass="53435">MVREDEGVSAHRRCCRFGNGGWCSDGRRGYAERIRLQETRHPNGRLIGTRKDMGILDLFRSKPEAAPSVAPKRAPRADWQYFDGLNDPRLAAFLGGGAETASGMAVTPKAALFNTTVFRCVDLISGSIGMLPFYLMHKDGKGRLHPADDHSLFDVLLTQPNNWQTAYEFRRQLQSHALTYGNAYARIVRNGKRVVALQPLHPTNVTVEQKDDLTVIYKVVLKGGRYVQLPQSEVFHLRDMTDDGVIGLSRVQQAKEAIGLAMQTEKAAARLFKNGTMVGGALTHPGKLGDPEFENLDTSLKEKFSGAENAHKWLILEEGMKAEPFSQTARDSQQIETRNHQIEEVARAFGVPRPLLMMDDTSWGSGIETLGQLFVRYGLAPWFTAWEQAVSRCLLTREERRSYQADFDERELLRGSIKDQAEFLAKALGSGGSRPWMSQNEARDYVGLSQSDDPDADSLKNPMTQPETGRPPSGTRNEP</sequence>
<dbReference type="HOGENOM" id="CLU_033789_0_1_5"/>
<protein>
    <submittedName>
        <fullName evidence="2">Phage portal protein, HK97 family</fullName>
    </submittedName>
</protein>
<dbReference type="InterPro" id="IPR006944">
    <property type="entry name" value="Phage/GTA_portal"/>
</dbReference>
<comment type="caution">
    <text evidence="2">The sequence shown here is derived from an EMBL/GenBank/DDBJ whole genome shotgun (WGS) entry which is preliminary data.</text>
</comment>